<dbReference type="OrthoDB" id="8655191at2"/>
<sequence>MPPIYDDRMDAAYAGMKADLGYDDVETCAAAGNIAPGVIVGDTTNDRIVAGPGSRIRGLALHTHTIPREGGYREFDAVSVLRVRRGWARVTSGGAVTKDGPVKCAADGTVSDAGATAVPNAVFRSAAVDVAGGKIVLVELHAPFAVAPEAPEAP</sequence>
<accession>A0A446CHK8</accession>
<evidence type="ECO:0000313" key="2">
    <source>
        <dbReference type="Proteomes" id="UP000289465"/>
    </source>
</evidence>
<organism evidence="1 2">
    <name type="scientific">Achromobacter veterisilvae</name>
    <dbReference type="NCBI Taxonomy" id="2069367"/>
    <lineage>
        <taxon>Bacteria</taxon>
        <taxon>Pseudomonadati</taxon>
        <taxon>Pseudomonadota</taxon>
        <taxon>Betaproteobacteria</taxon>
        <taxon>Burkholderiales</taxon>
        <taxon>Alcaligenaceae</taxon>
        <taxon>Achromobacter</taxon>
    </lineage>
</organism>
<dbReference type="AlphaFoldDB" id="A0A446CHK8"/>
<gene>
    <name evidence="1" type="ORF">AVE30378_02551</name>
</gene>
<dbReference type="Pfam" id="PF22758">
    <property type="entry name" value="Phage_cement"/>
    <property type="match status" value="1"/>
</dbReference>
<dbReference type="Proteomes" id="UP000289465">
    <property type="component" value="Unassembled WGS sequence"/>
</dbReference>
<evidence type="ECO:0000313" key="1">
    <source>
        <dbReference type="EMBL" id="SSW67298.1"/>
    </source>
</evidence>
<protein>
    <submittedName>
        <fullName evidence="1">Uncharacterized protein</fullName>
    </submittedName>
</protein>
<dbReference type="EMBL" id="UFQC01000011">
    <property type="protein sequence ID" value="SSW67298.1"/>
    <property type="molecule type" value="Genomic_DNA"/>
</dbReference>
<dbReference type="InterPro" id="IPR054438">
    <property type="entry name" value="Struct_cement_gp24/gp6"/>
</dbReference>
<proteinExistence type="predicted"/>
<reference evidence="1 2" key="1">
    <citation type="submission" date="2018-07" db="EMBL/GenBank/DDBJ databases">
        <authorList>
            <person name="Peeters C."/>
        </authorList>
    </citation>
    <scope>NUCLEOTIDE SEQUENCE [LARGE SCALE GENOMIC DNA]</scope>
    <source>
        <strain evidence="1 2">LMG 30378</strain>
    </source>
</reference>
<name>A0A446CHK8_9BURK</name>
<dbReference type="RefSeq" id="WP_129241245.1">
    <property type="nucleotide sequence ID" value="NZ_UFQC01000011.1"/>
</dbReference>